<reference evidence="2 3" key="1">
    <citation type="submission" date="2022-11" db="EMBL/GenBank/DDBJ databases">
        <title>Genome sequencing of Acetobacter type strain.</title>
        <authorList>
            <person name="Heo J."/>
            <person name="Lee D."/>
            <person name="Han B.-H."/>
            <person name="Hong S.-B."/>
            <person name="Kwon S.-W."/>
        </authorList>
    </citation>
    <scope>NUCLEOTIDE SEQUENCE [LARGE SCALE GENOMIC DNA]</scope>
    <source>
        <strain evidence="2 3">KACC 21251</strain>
    </source>
</reference>
<protein>
    <recommendedName>
        <fullName evidence="4">Lipoprotein</fullName>
    </recommendedName>
</protein>
<evidence type="ECO:0000313" key="3">
    <source>
        <dbReference type="Proteomes" id="UP001526446"/>
    </source>
</evidence>
<sequence length="54" mass="6288">MKHIVFGLCLIAPLILAGCAGGRYHHHHGDRSNWNYNHHDNGNNHYYPQRPMPR</sequence>
<organism evidence="2 3">
    <name type="scientific">Acetobacter farinalis</name>
    <dbReference type="NCBI Taxonomy" id="1260984"/>
    <lineage>
        <taxon>Bacteria</taxon>
        <taxon>Pseudomonadati</taxon>
        <taxon>Pseudomonadota</taxon>
        <taxon>Alphaproteobacteria</taxon>
        <taxon>Acetobacterales</taxon>
        <taxon>Acetobacteraceae</taxon>
        <taxon>Acetobacter</taxon>
    </lineage>
</organism>
<keyword evidence="1" id="KW-0732">Signal</keyword>
<evidence type="ECO:0008006" key="4">
    <source>
        <dbReference type="Google" id="ProtNLM"/>
    </source>
</evidence>
<evidence type="ECO:0000256" key="1">
    <source>
        <dbReference type="SAM" id="SignalP"/>
    </source>
</evidence>
<dbReference type="PROSITE" id="PS51257">
    <property type="entry name" value="PROKAR_LIPOPROTEIN"/>
    <property type="match status" value="1"/>
</dbReference>
<dbReference type="Proteomes" id="UP001526446">
    <property type="component" value="Unassembled WGS sequence"/>
</dbReference>
<evidence type="ECO:0000313" key="2">
    <source>
        <dbReference type="EMBL" id="MCX2561593.1"/>
    </source>
</evidence>
<accession>A0ABT3Q8I1</accession>
<dbReference type="RefSeq" id="WP_166122126.1">
    <property type="nucleotide sequence ID" value="NZ_JAPIUX010000010.1"/>
</dbReference>
<comment type="caution">
    <text evidence="2">The sequence shown here is derived from an EMBL/GenBank/DDBJ whole genome shotgun (WGS) entry which is preliminary data.</text>
</comment>
<proteinExistence type="predicted"/>
<feature type="signal peptide" evidence="1">
    <location>
        <begin position="1"/>
        <end position="17"/>
    </location>
</feature>
<gene>
    <name evidence="2" type="ORF">OQ252_09325</name>
</gene>
<dbReference type="EMBL" id="JAPIUX010000010">
    <property type="protein sequence ID" value="MCX2561593.1"/>
    <property type="molecule type" value="Genomic_DNA"/>
</dbReference>
<name>A0ABT3Q8I1_9PROT</name>
<keyword evidence="3" id="KW-1185">Reference proteome</keyword>
<feature type="chain" id="PRO_5045525039" description="Lipoprotein" evidence="1">
    <location>
        <begin position="18"/>
        <end position="54"/>
    </location>
</feature>